<dbReference type="PANTHER" id="PTHR37615">
    <property type="entry name" value="NUCLEOPORIN NUP159-LIKE"/>
    <property type="match status" value="1"/>
</dbReference>
<organism evidence="2 3">
    <name type="scientific">Protea cynaroides</name>
    <dbReference type="NCBI Taxonomy" id="273540"/>
    <lineage>
        <taxon>Eukaryota</taxon>
        <taxon>Viridiplantae</taxon>
        <taxon>Streptophyta</taxon>
        <taxon>Embryophyta</taxon>
        <taxon>Tracheophyta</taxon>
        <taxon>Spermatophyta</taxon>
        <taxon>Magnoliopsida</taxon>
        <taxon>Proteales</taxon>
        <taxon>Proteaceae</taxon>
        <taxon>Protea</taxon>
    </lineage>
</organism>
<evidence type="ECO:0000313" key="2">
    <source>
        <dbReference type="EMBL" id="KAJ4964006.1"/>
    </source>
</evidence>
<sequence length="149" mass="16699">MVFVEGTVDSVQSAMGIIDEFSSVAEQKDPSFMGKKNTKKKTKEIREVVAEASSAPVIAETSEQQPQPRRKRGRPRKIIEKTQITDEDEEQKNQAAEEQKEEAVEEGDSKKIKSNEEAEPLKRGPGPSDQSKTLTSRRGRRKSQPRKSS</sequence>
<gene>
    <name evidence="2" type="ORF">NE237_023945</name>
</gene>
<evidence type="ECO:0000313" key="3">
    <source>
        <dbReference type="Proteomes" id="UP001141806"/>
    </source>
</evidence>
<feature type="compositionally biased region" description="Basic residues" evidence="1">
    <location>
        <begin position="135"/>
        <end position="149"/>
    </location>
</feature>
<protein>
    <submittedName>
        <fullName evidence="2">Uncharacterized protein</fullName>
    </submittedName>
</protein>
<reference evidence="2" key="1">
    <citation type="journal article" date="2023" name="Plant J.">
        <title>The genome of the king protea, Protea cynaroides.</title>
        <authorList>
            <person name="Chang J."/>
            <person name="Duong T.A."/>
            <person name="Schoeman C."/>
            <person name="Ma X."/>
            <person name="Roodt D."/>
            <person name="Barker N."/>
            <person name="Li Z."/>
            <person name="Van de Peer Y."/>
            <person name="Mizrachi E."/>
        </authorList>
    </citation>
    <scope>NUCLEOTIDE SEQUENCE</scope>
    <source>
        <tissue evidence="2">Young leaves</tissue>
    </source>
</reference>
<dbReference type="AlphaFoldDB" id="A0A9Q0K5N7"/>
<evidence type="ECO:0000256" key="1">
    <source>
        <dbReference type="SAM" id="MobiDB-lite"/>
    </source>
</evidence>
<dbReference type="Proteomes" id="UP001141806">
    <property type="component" value="Unassembled WGS sequence"/>
</dbReference>
<proteinExistence type="predicted"/>
<feature type="region of interest" description="Disordered" evidence="1">
    <location>
        <begin position="50"/>
        <end position="149"/>
    </location>
</feature>
<keyword evidence="3" id="KW-1185">Reference proteome</keyword>
<feature type="compositionally biased region" description="Basic and acidic residues" evidence="1">
    <location>
        <begin position="91"/>
        <end position="122"/>
    </location>
</feature>
<dbReference type="PANTHER" id="PTHR37615:SF1">
    <property type="entry name" value="NUCLEOPORIN NUP159-LIKE"/>
    <property type="match status" value="1"/>
</dbReference>
<name>A0A9Q0K5N7_9MAGN</name>
<accession>A0A9Q0K5N7</accession>
<dbReference type="EMBL" id="JAMYWD010000008">
    <property type="protein sequence ID" value="KAJ4964006.1"/>
    <property type="molecule type" value="Genomic_DNA"/>
</dbReference>
<comment type="caution">
    <text evidence="2">The sequence shown here is derived from an EMBL/GenBank/DDBJ whole genome shotgun (WGS) entry which is preliminary data.</text>
</comment>